<feature type="transmembrane region" description="Helical" evidence="22">
    <location>
        <begin position="6"/>
        <end position="23"/>
    </location>
</feature>
<dbReference type="GO" id="GO:0019645">
    <property type="term" value="P:anaerobic electron transport chain"/>
    <property type="evidence" value="ECO:0007669"/>
    <property type="project" value="TreeGrafter"/>
</dbReference>
<comment type="caution">
    <text evidence="24">The sequence shown here is derived from an EMBL/GenBank/DDBJ whole genome shotgun (WGS) entry which is preliminary data.</text>
</comment>
<dbReference type="EMBL" id="WJIF01000005">
    <property type="protein sequence ID" value="MRG60347.1"/>
    <property type="molecule type" value="Genomic_DNA"/>
</dbReference>
<name>A0A6I2F999_9MICO</name>
<dbReference type="GO" id="GO:0009325">
    <property type="term" value="C:nitrate reductase complex"/>
    <property type="evidence" value="ECO:0007669"/>
    <property type="project" value="InterPro"/>
</dbReference>
<dbReference type="Pfam" id="PF02665">
    <property type="entry name" value="Nitrate_red_gam"/>
    <property type="match status" value="1"/>
</dbReference>
<evidence type="ECO:0000256" key="3">
    <source>
        <dbReference type="ARBA" id="ARBA00004651"/>
    </source>
</evidence>
<dbReference type="PANTHER" id="PTHR30598">
    <property type="entry name" value="NITRATE REDUCTASE PRIVATE CHAPERONE, REDOX ENZYME MATURATION PROTEIN REMP FAMILY"/>
    <property type="match status" value="1"/>
</dbReference>
<feature type="transmembrane region" description="Helical" evidence="22">
    <location>
        <begin position="84"/>
        <end position="108"/>
    </location>
</feature>
<evidence type="ECO:0000256" key="5">
    <source>
        <dbReference type="ARBA" id="ARBA00022475"/>
    </source>
</evidence>
<evidence type="ECO:0000256" key="11">
    <source>
        <dbReference type="ARBA" id="ARBA00023002"/>
    </source>
</evidence>
<feature type="compositionally biased region" description="Pro residues" evidence="21">
    <location>
        <begin position="253"/>
        <end position="263"/>
    </location>
</feature>
<keyword evidence="8" id="KW-0479">Metal-binding</keyword>
<keyword evidence="6 20" id="KW-0349">Heme</keyword>
<keyword evidence="5" id="KW-1003">Cell membrane</keyword>
<dbReference type="GO" id="GO:0046872">
    <property type="term" value="F:metal ion binding"/>
    <property type="evidence" value="ECO:0007669"/>
    <property type="project" value="UniProtKB-KW"/>
</dbReference>
<comment type="similarity">
    <text evidence="16">In the central section; belongs to the NarJ/NarW family.</text>
</comment>
<dbReference type="FunFam" id="1.20.950.20:FF:000001">
    <property type="entry name" value="Respiratory nitrate reductase subunit gamma"/>
    <property type="match status" value="1"/>
</dbReference>
<evidence type="ECO:0000256" key="20">
    <source>
        <dbReference type="PIRSR" id="PIRSR603816-1"/>
    </source>
</evidence>
<evidence type="ECO:0000256" key="22">
    <source>
        <dbReference type="SAM" id="Phobius"/>
    </source>
</evidence>
<dbReference type="GO" id="GO:0020037">
    <property type="term" value="F:heme binding"/>
    <property type="evidence" value="ECO:0007669"/>
    <property type="project" value="TreeGrafter"/>
</dbReference>
<reference evidence="24 25" key="1">
    <citation type="submission" date="2019-10" db="EMBL/GenBank/DDBJ databases">
        <authorList>
            <person name="Nie G."/>
            <person name="Ming H."/>
            <person name="Yi B."/>
        </authorList>
    </citation>
    <scope>NUCLEOTIDE SEQUENCE [LARGE SCALE GENOMIC DNA]</scope>
    <source>
        <strain evidence="24 25">CFH 90414</strain>
    </source>
</reference>
<evidence type="ECO:0000256" key="7">
    <source>
        <dbReference type="ARBA" id="ARBA00022692"/>
    </source>
</evidence>
<keyword evidence="10 22" id="KW-1133">Transmembrane helix</keyword>
<dbReference type="InterPro" id="IPR036197">
    <property type="entry name" value="NarG-like_sf"/>
</dbReference>
<comment type="similarity">
    <text evidence="17">In the C-terminal section; belongs to the nitrate reductase gamma subunit family.</text>
</comment>
<evidence type="ECO:0000256" key="18">
    <source>
        <dbReference type="ARBA" id="ARBA00061480"/>
    </source>
</evidence>
<evidence type="ECO:0000256" key="8">
    <source>
        <dbReference type="ARBA" id="ARBA00022723"/>
    </source>
</evidence>
<proteinExistence type="inferred from homology"/>
<keyword evidence="14 22" id="KW-0472">Membrane</keyword>
<feature type="binding site" description="axial binding residue" evidence="20">
    <location>
        <position position="53"/>
    </location>
    <ligand>
        <name>heme b</name>
        <dbReference type="ChEBI" id="CHEBI:60344"/>
        <label>1</label>
    </ligand>
    <ligandPart>
        <name>Fe</name>
        <dbReference type="ChEBI" id="CHEBI:18248"/>
    </ligandPart>
</feature>
<protein>
    <recommendedName>
        <fullName evidence="19">Nitrate reductase-like protein NarX</fullName>
    </recommendedName>
</protein>
<dbReference type="GO" id="GO:0042128">
    <property type="term" value="P:nitrate assimilation"/>
    <property type="evidence" value="ECO:0007669"/>
    <property type="project" value="UniProtKB-KW"/>
</dbReference>
<dbReference type="Gene3D" id="1.20.950.20">
    <property type="entry name" value="Transmembrane di-heme cytochromes, Chain C"/>
    <property type="match status" value="1"/>
</dbReference>
<evidence type="ECO:0000256" key="12">
    <source>
        <dbReference type="ARBA" id="ARBA00023004"/>
    </source>
</evidence>
<organism evidence="24 25">
    <name type="scientific">Agromyces agglutinans</name>
    <dbReference type="NCBI Taxonomy" id="2662258"/>
    <lineage>
        <taxon>Bacteria</taxon>
        <taxon>Bacillati</taxon>
        <taxon>Actinomycetota</taxon>
        <taxon>Actinomycetes</taxon>
        <taxon>Micrococcales</taxon>
        <taxon>Microbacteriaceae</taxon>
        <taxon>Agromyces</taxon>
    </lineage>
</organism>
<feature type="domain" description="NarG-like" evidence="23">
    <location>
        <begin position="3"/>
        <end position="223"/>
    </location>
</feature>
<dbReference type="AlphaFoldDB" id="A0A6I2F999"/>
<evidence type="ECO:0000256" key="10">
    <source>
        <dbReference type="ARBA" id="ARBA00022989"/>
    </source>
</evidence>
<dbReference type="Proteomes" id="UP000431080">
    <property type="component" value="Unassembled WGS sequence"/>
</dbReference>
<dbReference type="GO" id="GO:0008940">
    <property type="term" value="F:nitrate reductase activity"/>
    <property type="evidence" value="ECO:0007669"/>
    <property type="project" value="InterPro"/>
</dbReference>
<dbReference type="RefSeq" id="WP_153684791.1">
    <property type="nucleotide sequence ID" value="NZ_WJIF01000005.1"/>
</dbReference>
<evidence type="ECO:0000313" key="25">
    <source>
        <dbReference type="Proteomes" id="UP000431080"/>
    </source>
</evidence>
<dbReference type="NCBIfam" id="TIGR00351">
    <property type="entry name" value="narI"/>
    <property type="match status" value="1"/>
</dbReference>
<comment type="subcellular location">
    <subcellularLocation>
        <location evidence="3">Cell membrane</location>
        <topology evidence="3">Multi-pass membrane protein</topology>
    </subcellularLocation>
</comment>
<keyword evidence="7 22" id="KW-0812">Transmembrane</keyword>
<keyword evidence="25" id="KW-1185">Reference proteome</keyword>
<keyword evidence="9" id="KW-0249">Electron transport</keyword>
<accession>A0A6I2F999</accession>
<evidence type="ECO:0000256" key="1">
    <source>
        <dbReference type="ARBA" id="ARBA00001942"/>
    </source>
</evidence>
<comment type="cofactor">
    <cofactor evidence="1">
        <name>Mo-bis(molybdopterin guanine dinucleotide)</name>
        <dbReference type="ChEBI" id="CHEBI:60539"/>
    </cofactor>
</comment>
<comment type="similarity">
    <text evidence="18">In the N-terminal section; belongs to the nitrate reductase alpha subunit family.</text>
</comment>
<evidence type="ECO:0000256" key="14">
    <source>
        <dbReference type="ARBA" id="ARBA00023136"/>
    </source>
</evidence>
<keyword evidence="4" id="KW-0813">Transport</keyword>
<evidence type="ECO:0000256" key="15">
    <source>
        <dbReference type="ARBA" id="ARBA00056200"/>
    </source>
</evidence>
<gene>
    <name evidence="24" type="primary">narI</name>
    <name evidence="24" type="ORF">GE115_10785</name>
</gene>
<keyword evidence="12 20" id="KW-0408">Iron</keyword>
<keyword evidence="11 24" id="KW-0560">Oxidoreductase</keyword>
<evidence type="ECO:0000313" key="24">
    <source>
        <dbReference type="EMBL" id="MRG60347.1"/>
    </source>
</evidence>
<feature type="binding site" description="axial binding residue" evidence="20">
    <location>
        <position position="186"/>
    </location>
    <ligand>
        <name>heme b</name>
        <dbReference type="ChEBI" id="CHEBI:60344"/>
        <label>1</label>
    </ligand>
    <ligandPart>
        <name>Fe</name>
        <dbReference type="ChEBI" id="CHEBI:18248"/>
    </ligandPart>
</feature>
<evidence type="ECO:0000256" key="9">
    <source>
        <dbReference type="ARBA" id="ARBA00022982"/>
    </source>
</evidence>
<dbReference type="InterPro" id="IPR023234">
    <property type="entry name" value="NarG-like_domain"/>
</dbReference>
<evidence type="ECO:0000259" key="23">
    <source>
        <dbReference type="Pfam" id="PF02665"/>
    </source>
</evidence>
<dbReference type="InterPro" id="IPR051936">
    <property type="entry name" value="Heme-iron_electron_transfer"/>
</dbReference>
<evidence type="ECO:0000256" key="17">
    <source>
        <dbReference type="ARBA" id="ARBA00061196"/>
    </source>
</evidence>
<keyword evidence="13" id="KW-0534">Nitrate assimilation</keyword>
<dbReference type="PANTHER" id="PTHR30598:SF3">
    <property type="entry name" value="RESPIRATORY NITRATE REDUCTASE 1 GAMMA CHAIN"/>
    <property type="match status" value="1"/>
</dbReference>
<feature type="transmembrane region" description="Helical" evidence="22">
    <location>
        <begin position="181"/>
        <end position="199"/>
    </location>
</feature>
<dbReference type="SUPFAM" id="SSF103501">
    <property type="entry name" value="Respiratory nitrate reductase 1 gamma chain"/>
    <property type="match status" value="1"/>
</dbReference>
<dbReference type="GO" id="GO:0005886">
    <property type="term" value="C:plasma membrane"/>
    <property type="evidence" value="ECO:0007669"/>
    <property type="project" value="UniProtKB-SubCell"/>
</dbReference>
<evidence type="ECO:0000256" key="19">
    <source>
        <dbReference type="ARBA" id="ARBA00071287"/>
    </source>
</evidence>
<evidence type="ECO:0000256" key="16">
    <source>
        <dbReference type="ARBA" id="ARBA00061095"/>
    </source>
</evidence>
<feature type="binding site" description="axial binding residue" evidence="20">
    <location>
        <position position="63"/>
    </location>
    <ligand>
        <name>heme b</name>
        <dbReference type="ChEBI" id="CHEBI:60344"/>
        <label>1</label>
    </ligand>
    <ligandPart>
        <name>Fe</name>
        <dbReference type="ChEBI" id="CHEBI:18248"/>
    </ligandPart>
</feature>
<sequence length="280" mass="30888">MSVLLWGILPYVMVAVFVGGLIWRYRYDQFGWTTRSSQLYESRLLRIGSPLFHFGILVVVIGHVVGLFIPQEWTAAVGVTEDLYHLLALGLGTVAGIATLVGVGILVYRRRTTGPVFMATTKNDKTMYVVLVAAIIAGLATTVISVFGPHEEVTYRDTVSPWFRSLFILQPDIQAMSEASFAFQLHTVVGMLLFLIWPFTRLVHAFTAPVHYLFRPYIIYRSRDGRPSASRGIRRGWTAVGTPDRTSDRRVPGPGPNAVPGPGNPGAGARRKDRTGGGTR</sequence>
<comment type="function">
    <text evidence="15">Does not seem to have nitrate reductase activity.</text>
</comment>
<dbReference type="InterPro" id="IPR003816">
    <property type="entry name" value="Nitrate_red_gam"/>
</dbReference>
<evidence type="ECO:0000256" key="4">
    <source>
        <dbReference type="ARBA" id="ARBA00022448"/>
    </source>
</evidence>
<evidence type="ECO:0000256" key="6">
    <source>
        <dbReference type="ARBA" id="ARBA00022617"/>
    </source>
</evidence>
<feature type="transmembrane region" description="Helical" evidence="22">
    <location>
        <begin position="128"/>
        <end position="148"/>
    </location>
</feature>
<evidence type="ECO:0000256" key="13">
    <source>
        <dbReference type="ARBA" id="ARBA00023063"/>
    </source>
</evidence>
<feature type="transmembrane region" description="Helical" evidence="22">
    <location>
        <begin position="44"/>
        <end position="69"/>
    </location>
</feature>
<comment type="cofactor">
    <cofactor evidence="2">
        <name>heme b</name>
        <dbReference type="ChEBI" id="CHEBI:60344"/>
    </cofactor>
</comment>
<feature type="region of interest" description="Disordered" evidence="21">
    <location>
        <begin position="225"/>
        <end position="280"/>
    </location>
</feature>
<evidence type="ECO:0000256" key="2">
    <source>
        <dbReference type="ARBA" id="ARBA00001970"/>
    </source>
</evidence>
<evidence type="ECO:0000256" key="21">
    <source>
        <dbReference type="SAM" id="MobiDB-lite"/>
    </source>
</evidence>
<feature type="binding site" description="axial binding residue" evidence="20">
    <location>
        <position position="204"/>
    </location>
    <ligand>
        <name>heme b</name>
        <dbReference type="ChEBI" id="CHEBI:60344"/>
        <label>1</label>
    </ligand>
    <ligandPart>
        <name>Fe</name>
        <dbReference type="ChEBI" id="CHEBI:18248"/>
    </ligandPart>
</feature>
<dbReference type="GO" id="GO:0009055">
    <property type="term" value="F:electron transfer activity"/>
    <property type="evidence" value="ECO:0007669"/>
    <property type="project" value="TreeGrafter"/>
</dbReference>